<evidence type="ECO:0000256" key="1">
    <source>
        <dbReference type="SAM" id="MobiDB-lite"/>
    </source>
</evidence>
<gene>
    <name evidence="2" type="ORF">EG028_03040</name>
</gene>
<comment type="caution">
    <text evidence="2">The sequence shown here is derived from an EMBL/GenBank/DDBJ whole genome shotgun (WGS) entry which is preliminary data.</text>
</comment>
<evidence type="ECO:0000313" key="2">
    <source>
        <dbReference type="EMBL" id="RPD43287.1"/>
    </source>
</evidence>
<dbReference type="OrthoDB" id="482757at2"/>
<feature type="compositionally biased region" description="Basic residues" evidence="1">
    <location>
        <begin position="15"/>
        <end position="24"/>
    </location>
</feature>
<keyword evidence="3" id="KW-1185">Reference proteome</keyword>
<name>A0A3N4MMN0_9BACT</name>
<dbReference type="AlphaFoldDB" id="A0A3N4MMN0"/>
<evidence type="ECO:0000313" key="3">
    <source>
        <dbReference type="Proteomes" id="UP000279089"/>
    </source>
</evidence>
<dbReference type="RefSeq" id="WP_120514555.1">
    <property type="nucleotide sequence ID" value="NZ_QXZY01000001.1"/>
</dbReference>
<proteinExistence type="predicted"/>
<dbReference type="EMBL" id="RMBX01000001">
    <property type="protein sequence ID" value="RPD43287.1"/>
    <property type="molecule type" value="Genomic_DNA"/>
</dbReference>
<feature type="region of interest" description="Disordered" evidence="1">
    <location>
        <begin position="1"/>
        <end position="31"/>
    </location>
</feature>
<evidence type="ECO:0008006" key="4">
    <source>
        <dbReference type="Google" id="ProtNLM"/>
    </source>
</evidence>
<organism evidence="2 3">
    <name type="scientific">Chitinophaga barathri</name>
    <dbReference type="NCBI Taxonomy" id="1647451"/>
    <lineage>
        <taxon>Bacteria</taxon>
        <taxon>Pseudomonadati</taxon>
        <taxon>Bacteroidota</taxon>
        <taxon>Chitinophagia</taxon>
        <taxon>Chitinophagales</taxon>
        <taxon>Chitinophagaceae</taxon>
        <taxon>Chitinophaga</taxon>
    </lineage>
</organism>
<protein>
    <recommendedName>
        <fullName evidence="4">Lysozyme family protein</fullName>
    </recommendedName>
</protein>
<sequence>MKKKKHISTTVQPKARPKIKKKSRAKTDVPSSPSDLEYLNLFDTCVITAEKLAQVDKVIDEKVLANRVRYEQVSRLVQGPTMNYGLPGAALTGNAPVFQPLRYARGIMQAEDVQVPDVTFKPFRLPGLFGTGSFAGRNNPFALGFSDAMPDFLSLTSGRIPWFFIACVHYLECSFNFSKHLHNGDPLTGYTVQVPSGRPKVGHPPPFSFEESAVDALRYMNFDKVRQWILPFILRKLEAYNGFGYFKYKKINTPYLWSFSGHYTKGKYVKDGKYDAEAVSQQMGAAVILKRMEERGLIYIPRF</sequence>
<reference evidence="3" key="1">
    <citation type="submission" date="2018-11" db="EMBL/GenBank/DDBJ databases">
        <title>Chitinophaga lutea sp.nov., isolate from arsenic contaminated soil.</title>
        <authorList>
            <person name="Zong Y."/>
        </authorList>
    </citation>
    <scope>NUCLEOTIDE SEQUENCE [LARGE SCALE GENOMIC DNA]</scope>
    <source>
        <strain evidence="3">YLT18</strain>
    </source>
</reference>
<accession>A0A3N4MMN0</accession>
<dbReference type="Proteomes" id="UP000279089">
    <property type="component" value="Unassembled WGS sequence"/>
</dbReference>